<gene>
    <name evidence="1" type="ORF">GCM10009655_24180</name>
</gene>
<protein>
    <submittedName>
        <fullName evidence="1">Uncharacterized protein</fullName>
    </submittedName>
</protein>
<organism evidence="1 2">
    <name type="scientific">Rhodoglobus aureus</name>
    <dbReference type="NCBI Taxonomy" id="191497"/>
    <lineage>
        <taxon>Bacteria</taxon>
        <taxon>Bacillati</taxon>
        <taxon>Actinomycetota</taxon>
        <taxon>Actinomycetes</taxon>
        <taxon>Micrococcales</taxon>
        <taxon>Microbacteriaceae</taxon>
        <taxon>Rhodoglobus</taxon>
    </lineage>
</organism>
<dbReference type="RefSeq" id="WP_343926198.1">
    <property type="nucleotide sequence ID" value="NZ_BAAAKW010000058.1"/>
</dbReference>
<dbReference type="Proteomes" id="UP001500943">
    <property type="component" value="Unassembled WGS sequence"/>
</dbReference>
<reference evidence="1 2" key="1">
    <citation type="journal article" date="2019" name="Int. J. Syst. Evol. Microbiol.">
        <title>The Global Catalogue of Microorganisms (GCM) 10K type strain sequencing project: providing services to taxonomists for standard genome sequencing and annotation.</title>
        <authorList>
            <consortium name="The Broad Institute Genomics Platform"/>
            <consortium name="The Broad Institute Genome Sequencing Center for Infectious Disease"/>
            <person name="Wu L."/>
            <person name="Ma J."/>
        </authorList>
    </citation>
    <scope>NUCLEOTIDE SEQUENCE [LARGE SCALE GENOMIC DNA]</scope>
    <source>
        <strain evidence="1 2">JCM 12762</strain>
    </source>
</reference>
<evidence type="ECO:0000313" key="2">
    <source>
        <dbReference type="Proteomes" id="UP001500943"/>
    </source>
</evidence>
<comment type="caution">
    <text evidence="1">The sequence shown here is derived from an EMBL/GenBank/DDBJ whole genome shotgun (WGS) entry which is preliminary data.</text>
</comment>
<evidence type="ECO:0000313" key="1">
    <source>
        <dbReference type="EMBL" id="GAA1224423.1"/>
    </source>
</evidence>
<dbReference type="EMBL" id="BAAAKW010000058">
    <property type="protein sequence ID" value="GAA1224423.1"/>
    <property type="molecule type" value="Genomic_DNA"/>
</dbReference>
<sequence>MRASDISRYVRDSAMGDPEFARLMRYFTGTIKIGVGDDDAAFHFADGALTADESVPADDESEILARGTHEHWDRMLEGHPIPFYQCLQTTSIRHGLYLNNTSELYAYLPALNRLTSLLRAESVRTEGAVL</sequence>
<proteinExistence type="predicted"/>
<accession>A0ABN1VVI4</accession>
<keyword evidence="2" id="KW-1185">Reference proteome</keyword>
<name>A0ABN1VVI4_9MICO</name>